<feature type="active site" evidence="5">
    <location>
        <position position="15"/>
    </location>
</feature>
<reference evidence="7 8" key="1">
    <citation type="submission" date="2017-04" db="EMBL/GenBank/DDBJ databases">
        <authorList>
            <person name="Afonso C.L."/>
            <person name="Miller P.J."/>
            <person name="Scott M.A."/>
            <person name="Spackman E."/>
            <person name="Goraichik I."/>
            <person name="Dimitrov K.M."/>
            <person name="Suarez D.L."/>
            <person name="Swayne D.E."/>
        </authorList>
    </citation>
    <scope>NUCLEOTIDE SEQUENCE [LARGE SCALE GENOMIC DNA]</scope>
    <source>
        <strain evidence="7 8">DSM 21164</strain>
    </source>
</reference>
<protein>
    <recommendedName>
        <fullName evidence="2">protein-tyrosine-phosphatase</fullName>
        <ecNumber evidence="2">3.1.3.48</ecNumber>
    </recommendedName>
</protein>
<dbReference type="Proteomes" id="UP000192360">
    <property type="component" value="Unassembled WGS sequence"/>
</dbReference>
<evidence type="ECO:0000256" key="4">
    <source>
        <dbReference type="ARBA" id="ARBA00022912"/>
    </source>
</evidence>
<dbReference type="EC" id="3.1.3.48" evidence="2"/>
<dbReference type="OrthoDB" id="9784339at2"/>
<keyword evidence="3" id="KW-0378">Hydrolase</keyword>
<dbReference type="EMBL" id="FWXO01000004">
    <property type="protein sequence ID" value="SMC76233.1"/>
    <property type="molecule type" value="Genomic_DNA"/>
</dbReference>
<dbReference type="Gene3D" id="3.40.50.2300">
    <property type="match status" value="1"/>
</dbReference>
<dbReference type="RefSeq" id="WP_084062113.1">
    <property type="nucleotide sequence ID" value="NZ_FWXO01000004.1"/>
</dbReference>
<dbReference type="SMART" id="SM00226">
    <property type="entry name" value="LMWPc"/>
    <property type="match status" value="1"/>
</dbReference>
<dbReference type="PANTHER" id="PTHR11717:SF7">
    <property type="entry name" value="LOW MOLECULAR WEIGHT PHOSPHOTYROSINE PROTEIN PHOSPHATASE"/>
    <property type="match status" value="1"/>
</dbReference>
<comment type="similarity">
    <text evidence="1">Belongs to the low molecular weight phosphotyrosine protein phosphatase family.</text>
</comment>
<dbReference type="SUPFAM" id="SSF52788">
    <property type="entry name" value="Phosphotyrosine protein phosphatases I"/>
    <property type="match status" value="1"/>
</dbReference>
<evidence type="ECO:0000256" key="1">
    <source>
        <dbReference type="ARBA" id="ARBA00011063"/>
    </source>
</evidence>
<accession>A0A1W2BTE7</accession>
<dbReference type="CDD" id="cd16343">
    <property type="entry name" value="LMWPTP"/>
    <property type="match status" value="1"/>
</dbReference>
<feature type="active site" description="Proton donor" evidence="5">
    <location>
        <position position="122"/>
    </location>
</feature>
<proteinExistence type="inferred from homology"/>
<feature type="domain" description="Phosphotyrosine protein phosphatase I" evidence="6">
    <location>
        <begin position="3"/>
        <end position="147"/>
    </location>
</feature>
<gene>
    <name evidence="7" type="ORF">SAMN05660703_2688</name>
</gene>
<dbReference type="InterPro" id="IPR036196">
    <property type="entry name" value="Ptyr_pPase_sf"/>
</dbReference>
<dbReference type="AlphaFoldDB" id="A0A1W2BTE7"/>
<evidence type="ECO:0000259" key="6">
    <source>
        <dbReference type="SMART" id="SM00226"/>
    </source>
</evidence>
<evidence type="ECO:0000256" key="5">
    <source>
        <dbReference type="PIRSR" id="PIRSR617867-1"/>
    </source>
</evidence>
<dbReference type="Pfam" id="PF01451">
    <property type="entry name" value="LMWPc"/>
    <property type="match status" value="1"/>
</dbReference>
<dbReference type="STRING" id="504486.SAMN05660703_2688"/>
<sequence length="155" mass="17564">MKTSILMVCLGNICRSPLAEGILQSKLNSDAYFIDSAGTGGYHIGNPPDSRSIAVAKKYGIDISKQKCRQFTTQDFLLFDIIYVMDQSNYNTIIKLAKDEDQKRKVKFLLAENHNENKQVPDPYYDDNGFEHVFKLIDDACNALVKKLSDKNTNF</sequence>
<evidence type="ECO:0000313" key="8">
    <source>
        <dbReference type="Proteomes" id="UP000192360"/>
    </source>
</evidence>
<evidence type="ECO:0000256" key="3">
    <source>
        <dbReference type="ARBA" id="ARBA00022801"/>
    </source>
</evidence>
<dbReference type="InterPro" id="IPR017867">
    <property type="entry name" value="Tyr_phospatase_low_mol_wt"/>
</dbReference>
<dbReference type="GO" id="GO:0004725">
    <property type="term" value="F:protein tyrosine phosphatase activity"/>
    <property type="evidence" value="ECO:0007669"/>
    <property type="project" value="UniProtKB-EC"/>
</dbReference>
<feature type="active site" description="Nucleophile" evidence="5">
    <location>
        <position position="9"/>
    </location>
</feature>
<organism evidence="7 8">
    <name type="scientific">Cellulophaga tyrosinoxydans</name>
    <dbReference type="NCBI Taxonomy" id="504486"/>
    <lineage>
        <taxon>Bacteria</taxon>
        <taxon>Pseudomonadati</taxon>
        <taxon>Bacteroidota</taxon>
        <taxon>Flavobacteriia</taxon>
        <taxon>Flavobacteriales</taxon>
        <taxon>Flavobacteriaceae</taxon>
        <taxon>Cellulophaga</taxon>
    </lineage>
</organism>
<name>A0A1W2BTE7_9FLAO</name>
<dbReference type="InterPro" id="IPR050438">
    <property type="entry name" value="LMW_PTPase"/>
</dbReference>
<evidence type="ECO:0000313" key="7">
    <source>
        <dbReference type="EMBL" id="SMC76233.1"/>
    </source>
</evidence>
<keyword evidence="8" id="KW-1185">Reference proteome</keyword>
<evidence type="ECO:0000256" key="2">
    <source>
        <dbReference type="ARBA" id="ARBA00013064"/>
    </source>
</evidence>
<keyword evidence="4" id="KW-0904">Protein phosphatase</keyword>
<dbReference type="PANTHER" id="PTHR11717">
    <property type="entry name" value="LOW MOLECULAR WEIGHT PROTEIN TYROSINE PHOSPHATASE"/>
    <property type="match status" value="1"/>
</dbReference>
<dbReference type="PRINTS" id="PR00719">
    <property type="entry name" value="LMWPTPASE"/>
</dbReference>
<dbReference type="InterPro" id="IPR023485">
    <property type="entry name" value="Ptyr_pPase"/>
</dbReference>